<reference evidence="4" key="2">
    <citation type="journal article" date="2022" name="Hortic Res">
        <title>The genome of Dioscorea zingiberensis sheds light on the biosynthesis, origin and evolution of the medicinally important diosgenin saponins.</title>
        <authorList>
            <person name="Li Y."/>
            <person name="Tan C."/>
            <person name="Li Z."/>
            <person name="Guo J."/>
            <person name="Li S."/>
            <person name="Chen X."/>
            <person name="Wang C."/>
            <person name="Dai X."/>
            <person name="Yang H."/>
            <person name="Song W."/>
            <person name="Hou L."/>
            <person name="Xu J."/>
            <person name="Tong Z."/>
            <person name="Xu A."/>
            <person name="Yuan X."/>
            <person name="Wang W."/>
            <person name="Yang Q."/>
            <person name="Chen L."/>
            <person name="Sun Z."/>
            <person name="Wang K."/>
            <person name="Pan B."/>
            <person name="Chen J."/>
            <person name="Bao Y."/>
            <person name="Liu F."/>
            <person name="Qi X."/>
            <person name="Gang D.R."/>
            <person name="Wen J."/>
            <person name="Li J."/>
        </authorList>
    </citation>
    <scope>NUCLEOTIDE SEQUENCE</scope>
    <source>
        <strain evidence="4">Dzin_1.0</strain>
    </source>
</reference>
<dbReference type="GO" id="GO:0000423">
    <property type="term" value="P:mitophagy"/>
    <property type="evidence" value="ECO:0007669"/>
    <property type="project" value="TreeGrafter"/>
</dbReference>
<dbReference type="Gene3D" id="3.30.900.10">
    <property type="entry name" value="HORMA domain"/>
    <property type="match status" value="1"/>
</dbReference>
<evidence type="ECO:0000256" key="1">
    <source>
        <dbReference type="ARBA" id="ARBA00023006"/>
    </source>
</evidence>
<dbReference type="GO" id="GO:0034727">
    <property type="term" value="P:piecemeal microautophagy of the nucleus"/>
    <property type="evidence" value="ECO:0007669"/>
    <property type="project" value="TreeGrafter"/>
</dbReference>
<dbReference type="InterPro" id="IPR018731">
    <property type="entry name" value="Atg13_N"/>
</dbReference>
<feature type="compositionally biased region" description="Basic and acidic residues" evidence="2">
    <location>
        <begin position="429"/>
        <end position="446"/>
    </location>
</feature>
<dbReference type="OrthoDB" id="70161at2759"/>
<dbReference type="InterPro" id="IPR040182">
    <property type="entry name" value="ATG13"/>
</dbReference>
<gene>
    <name evidence="4" type="ORF">J5N97_012032</name>
</gene>
<dbReference type="Pfam" id="PF10033">
    <property type="entry name" value="ATG13"/>
    <property type="match status" value="2"/>
</dbReference>
<name>A0A9D5CN19_9LILI</name>
<evidence type="ECO:0000313" key="4">
    <source>
        <dbReference type="EMBL" id="KAJ0976558.1"/>
    </source>
</evidence>
<dbReference type="PANTHER" id="PTHR13430">
    <property type="match status" value="1"/>
</dbReference>
<dbReference type="GO" id="GO:0034497">
    <property type="term" value="P:protein localization to phagophore assembly site"/>
    <property type="evidence" value="ECO:0007669"/>
    <property type="project" value="TreeGrafter"/>
</dbReference>
<evidence type="ECO:0000256" key="2">
    <source>
        <dbReference type="SAM" id="MobiDB-lite"/>
    </source>
</evidence>
<keyword evidence="5" id="KW-1185">Reference proteome</keyword>
<reference evidence="4" key="1">
    <citation type="submission" date="2021-03" db="EMBL/GenBank/DDBJ databases">
        <authorList>
            <person name="Li Z."/>
            <person name="Yang C."/>
        </authorList>
    </citation>
    <scope>NUCLEOTIDE SEQUENCE</scope>
    <source>
        <strain evidence="4">Dzin_1.0</strain>
        <tissue evidence="4">Leaf</tissue>
    </source>
</reference>
<dbReference type="EMBL" id="JAGGNH010000003">
    <property type="protein sequence ID" value="KAJ0976558.1"/>
    <property type="molecule type" value="Genomic_DNA"/>
</dbReference>
<feature type="region of interest" description="Disordered" evidence="2">
    <location>
        <begin position="418"/>
        <end position="455"/>
    </location>
</feature>
<dbReference type="PANTHER" id="PTHR13430:SF15">
    <property type="entry name" value="AUTOPHAGY-RELATED PROTEIN 13B"/>
    <property type="match status" value="1"/>
</dbReference>
<protein>
    <recommendedName>
        <fullName evidence="3">Autophagy-related protein 13 N-terminal domain-containing protein</fullName>
    </recommendedName>
</protein>
<accession>A0A9D5CN19</accession>
<feature type="domain" description="Autophagy-related protein 13 N-terminal" evidence="3">
    <location>
        <begin position="86"/>
        <end position="198"/>
    </location>
</feature>
<organism evidence="4 5">
    <name type="scientific">Dioscorea zingiberensis</name>
    <dbReference type="NCBI Taxonomy" id="325984"/>
    <lineage>
        <taxon>Eukaryota</taxon>
        <taxon>Viridiplantae</taxon>
        <taxon>Streptophyta</taxon>
        <taxon>Embryophyta</taxon>
        <taxon>Tracheophyta</taxon>
        <taxon>Spermatophyta</taxon>
        <taxon>Magnoliopsida</taxon>
        <taxon>Liliopsida</taxon>
        <taxon>Dioscoreales</taxon>
        <taxon>Dioscoreaceae</taxon>
        <taxon>Dioscorea</taxon>
    </lineage>
</organism>
<dbReference type="GO" id="GO:1990316">
    <property type="term" value="C:Atg1/ULK1 kinase complex"/>
    <property type="evidence" value="ECO:0007669"/>
    <property type="project" value="InterPro"/>
</dbReference>
<feature type="domain" description="Autophagy-related protein 13 N-terminal" evidence="3">
    <location>
        <begin position="17"/>
        <end position="83"/>
    </location>
</feature>
<dbReference type="GO" id="GO:0005829">
    <property type="term" value="C:cytosol"/>
    <property type="evidence" value="ECO:0007669"/>
    <property type="project" value="TreeGrafter"/>
</dbReference>
<sequence>MASTPCSTPLEFIERLVTEFFSKSIHTILDSRSSSSSSSSSSARPGEDWFNLQLRGNPAELEKVKQWRRSNAELLVVDVLVVSRKERHLQQERVVERWSIQHEIRKVGAIDMVAVSKKAYKKSIIVLRSLYATARMLPAYKLFRELSYSSSSGAGLSFSHRISPFMEPFTREEEAQMKGFSFSPVDTPLGRLCLSVSYIPVLEPVSLKPPPPLMETELIPDYVGSPAIDRFKIFNSLPSSLQTCVPSSAGPVQKDLLRVDSAPVSSALHRPLKNNAYLGHGLPLSPFMPKALGSRELLRMGGFQISMALQKAVSLGKDGVGKLHRLKKSSCSLSRNPSSRSFSKLPVFDDEPEIYCPFAVDDEENVKVSAERIESLNGRARDSQNSEKGQLIVRKPEDYCAIGTLLQMLKTAAPLNKDHSKLMRPSQALKDETGRQKAEQNQDRAMKLSNTDSTSKIFKSRTTSDALQELQNYKQIKNWLLTTKPKGGSLTLTTPNSPKSITID</sequence>
<feature type="compositionally biased region" description="Polar residues" evidence="2">
    <location>
        <begin position="490"/>
        <end position="504"/>
    </location>
</feature>
<dbReference type="InterPro" id="IPR036570">
    <property type="entry name" value="HORMA_dom_sf"/>
</dbReference>
<dbReference type="GO" id="GO:0000407">
    <property type="term" value="C:phagophore assembly site"/>
    <property type="evidence" value="ECO:0007669"/>
    <property type="project" value="TreeGrafter"/>
</dbReference>
<dbReference type="Proteomes" id="UP001085076">
    <property type="component" value="Miscellaneous, Linkage group lg03"/>
</dbReference>
<comment type="caution">
    <text evidence="4">The sequence shown here is derived from an EMBL/GenBank/DDBJ whole genome shotgun (WGS) entry which is preliminary data.</text>
</comment>
<feature type="region of interest" description="Disordered" evidence="2">
    <location>
        <begin position="485"/>
        <end position="504"/>
    </location>
</feature>
<evidence type="ECO:0000313" key="5">
    <source>
        <dbReference type="Proteomes" id="UP001085076"/>
    </source>
</evidence>
<proteinExistence type="predicted"/>
<dbReference type="AlphaFoldDB" id="A0A9D5CN19"/>
<evidence type="ECO:0000259" key="3">
    <source>
        <dbReference type="Pfam" id="PF10033"/>
    </source>
</evidence>
<keyword evidence="1" id="KW-0072">Autophagy</keyword>